<reference evidence="6" key="2">
    <citation type="journal article" date="2017" name="Nat. Plants">
        <title>The Aegilops tauschii genome reveals multiple impacts of transposons.</title>
        <authorList>
            <person name="Zhao G."/>
            <person name="Zou C."/>
            <person name="Li K."/>
            <person name="Wang K."/>
            <person name="Li T."/>
            <person name="Gao L."/>
            <person name="Zhang X."/>
            <person name="Wang H."/>
            <person name="Yang Z."/>
            <person name="Liu X."/>
            <person name="Jiang W."/>
            <person name="Mao L."/>
            <person name="Kong X."/>
            <person name="Jiao Y."/>
            <person name="Jia J."/>
        </authorList>
    </citation>
    <scope>NUCLEOTIDE SEQUENCE [LARGE SCALE GENOMIC DNA]</scope>
    <source>
        <strain evidence="6">cv. AL8/78</strain>
    </source>
</reference>
<evidence type="ECO:0000256" key="3">
    <source>
        <dbReference type="ARBA" id="ARBA00022833"/>
    </source>
</evidence>
<keyword evidence="2" id="KW-0863">Zinc-finger</keyword>
<feature type="compositionally biased region" description="Basic and acidic residues" evidence="4">
    <location>
        <begin position="49"/>
        <end position="64"/>
    </location>
</feature>
<accession>A0A453JWW6</accession>
<dbReference type="GO" id="GO:0008270">
    <property type="term" value="F:zinc ion binding"/>
    <property type="evidence" value="ECO:0007669"/>
    <property type="project" value="UniProtKB-KW"/>
</dbReference>
<sequence>RSNGESLPDGDSTSNGSLLDEVTVSTPKSDLIESAARKPDLIVSGPLPEKAEQGPLRKPDLVESAPTKKLDLIESSPPPRKADLVQPGPAGKLHLVESSPPRKAELIEPGPARKIDLNQPRPTTHFVDRPVERPAVTPSSCDNEMRFSFFHSQWDKYLTPHAKSDYCIICRSCEAAMELVPCLHKICVACMMRCNVRACMTCGTAVSGVKSALALDAKSRHGVMGRVSDQKCQLMVVCSGADAVVRCSPCMHTIACRGCLLASVTVLKKCTVCDCMIEHFKFGP</sequence>
<reference evidence="5" key="3">
    <citation type="journal article" date="2017" name="Nature">
        <title>Genome sequence of the progenitor of the wheat D genome Aegilops tauschii.</title>
        <authorList>
            <person name="Luo M.C."/>
            <person name="Gu Y.Q."/>
            <person name="Puiu D."/>
            <person name="Wang H."/>
            <person name="Twardziok S.O."/>
            <person name="Deal K.R."/>
            <person name="Huo N."/>
            <person name="Zhu T."/>
            <person name="Wang L."/>
            <person name="Wang Y."/>
            <person name="McGuire P.E."/>
            <person name="Liu S."/>
            <person name="Long H."/>
            <person name="Ramasamy R.K."/>
            <person name="Rodriguez J.C."/>
            <person name="Van S.L."/>
            <person name="Yuan L."/>
            <person name="Wang Z."/>
            <person name="Xia Z."/>
            <person name="Xiao L."/>
            <person name="Anderson O.D."/>
            <person name="Ouyang S."/>
            <person name="Liang Y."/>
            <person name="Zimin A.V."/>
            <person name="Pertea G."/>
            <person name="Qi P."/>
            <person name="Bennetzen J.L."/>
            <person name="Dai X."/>
            <person name="Dawson M.W."/>
            <person name="Muller H.G."/>
            <person name="Kugler K."/>
            <person name="Rivarola-Duarte L."/>
            <person name="Spannagl M."/>
            <person name="Mayer K.F.X."/>
            <person name="Lu F.H."/>
            <person name="Bevan M.W."/>
            <person name="Leroy P."/>
            <person name="Li P."/>
            <person name="You F.M."/>
            <person name="Sun Q."/>
            <person name="Liu Z."/>
            <person name="Lyons E."/>
            <person name="Wicker T."/>
            <person name="Salzberg S.L."/>
            <person name="Devos K.M."/>
            <person name="Dvorak J."/>
        </authorList>
    </citation>
    <scope>NUCLEOTIDE SEQUENCE [LARGE SCALE GENOMIC DNA]</scope>
    <source>
        <strain evidence="5">cv. AL8/78</strain>
    </source>
</reference>
<protein>
    <recommendedName>
        <fullName evidence="7">RING-type domain-containing protein</fullName>
    </recommendedName>
</protein>
<dbReference type="AlphaFoldDB" id="A0A453JWW6"/>
<evidence type="ECO:0000313" key="5">
    <source>
        <dbReference type="EnsemblPlants" id="AET5Gv20221200.21"/>
    </source>
</evidence>
<evidence type="ECO:0000256" key="1">
    <source>
        <dbReference type="ARBA" id="ARBA00022723"/>
    </source>
</evidence>
<evidence type="ECO:0000256" key="2">
    <source>
        <dbReference type="ARBA" id="ARBA00022771"/>
    </source>
</evidence>
<feature type="compositionally biased region" description="Polar residues" evidence="4">
    <location>
        <begin position="1"/>
        <end position="28"/>
    </location>
</feature>
<dbReference type="Gramene" id="AET5Gv20221200.21">
    <property type="protein sequence ID" value="AET5Gv20221200.21"/>
    <property type="gene ID" value="AET5Gv20221200"/>
</dbReference>
<reference evidence="6" key="1">
    <citation type="journal article" date="2014" name="Science">
        <title>Ancient hybridizations among the ancestral genomes of bread wheat.</title>
        <authorList>
            <consortium name="International Wheat Genome Sequencing Consortium,"/>
            <person name="Marcussen T."/>
            <person name="Sandve S.R."/>
            <person name="Heier L."/>
            <person name="Spannagl M."/>
            <person name="Pfeifer M."/>
            <person name="Jakobsen K.S."/>
            <person name="Wulff B.B."/>
            <person name="Steuernagel B."/>
            <person name="Mayer K.F."/>
            <person name="Olsen O.A."/>
        </authorList>
    </citation>
    <scope>NUCLEOTIDE SEQUENCE [LARGE SCALE GENOMIC DNA]</scope>
    <source>
        <strain evidence="6">cv. AL8/78</strain>
    </source>
</reference>
<dbReference type="PROSITE" id="PS00518">
    <property type="entry name" value="ZF_RING_1"/>
    <property type="match status" value="1"/>
</dbReference>
<dbReference type="EnsemblPlants" id="AET5Gv20221200.21">
    <property type="protein sequence ID" value="AET5Gv20221200.21"/>
    <property type="gene ID" value="AET5Gv20221200"/>
</dbReference>
<reference evidence="5" key="5">
    <citation type="journal article" date="2021" name="G3 (Bethesda)">
        <title>Aegilops tauschii genome assembly Aet v5.0 features greater sequence contiguity and improved annotation.</title>
        <authorList>
            <person name="Wang L."/>
            <person name="Zhu T."/>
            <person name="Rodriguez J.C."/>
            <person name="Deal K.R."/>
            <person name="Dubcovsky J."/>
            <person name="McGuire P.E."/>
            <person name="Lux T."/>
            <person name="Spannagl M."/>
            <person name="Mayer K.F.X."/>
            <person name="Baldrich P."/>
            <person name="Meyers B.C."/>
            <person name="Huo N."/>
            <person name="Gu Y.Q."/>
            <person name="Zhou H."/>
            <person name="Devos K.M."/>
            <person name="Bennetzen J.L."/>
            <person name="Unver T."/>
            <person name="Budak H."/>
            <person name="Gulick P.J."/>
            <person name="Galiba G."/>
            <person name="Kalapos B."/>
            <person name="Nelson D.R."/>
            <person name="Li P."/>
            <person name="You F.M."/>
            <person name="Luo M.C."/>
            <person name="Dvorak J."/>
        </authorList>
    </citation>
    <scope>NUCLEOTIDE SEQUENCE [LARGE SCALE GENOMIC DNA]</scope>
    <source>
        <strain evidence="5">cv. AL8/78</strain>
    </source>
</reference>
<keyword evidence="3" id="KW-0862">Zinc</keyword>
<evidence type="ECO:0000256" key="4">
    <source>
        <dbReference type="SAM" id="MobiDB-lite"/>
    </source>
</evidence>
<evidence type="ECO:0008006" key="7">
    <source>
        <dbReference type="Google" id="ProtNLM"/>
    </source>
</evidence>
<name>A0A453JWW6_AEGTS</name>
<keyword evidence="1" id="KW-0479">Metal-binding</keyword>
<proteinExistence type="predicted"/>
<keyword evidence="6" id="KW-1185">Reference proteome</keyword>
<reference evidence="5" key="4">
    <citation type="submission" date="2019-03" db="UniProtKB">
        <authorList>
            <consortium name="EnsemblPlants"/>
        </authorList>
    </citation>
    <scope>IDENTIFICATION</scope>
</reference>
<feature type="region of interest" description="Disordered" evidence="4">
    <location>
        <begin position="1"/>
        <end position="64"/>
    </location>
</feature>
<dbReference type="InterPro" id="IPR017907">
    <property type="entry name" value="Znf_RING_CS"/>
</dbReference>
<dbReference type="Proteomes" id="UP000015105">
    <property type="component" value="Chromosome 5D"/>
</dbReference>
<organism evidence="5 6">
    <name type="scientific">Aegilops tauschii subsp. strangulata</name>
    <name type="common">Goatgrass</name>
    <dbReference type="NCBI Taxonomy" id="200361"/>
    <lineage>
        <taxon>Eukaryota</taxon>
        <taxon>Viridiplantae</taxon>
        <taxon>Streptophyta</taxon>
        <taxon>Embryophyta</taxon>
        <taxon>Tracheophyta</taxon>
        <taxon>Spermatophyta</taxon>
        <taxon>Magnoliopsida</taxon>
        <taxon>Liliopsida</taxon>
        <taxon>Poales</taxon>
        <taxon>Poaceae</taxon>
        <taxon>BOP clade</taxon>
        <taxon>Pooideae</taxon>
        <taxon>Triticodae</taxon>
        <taxon>Triticeae</taxon>
        <taxon>Triticinae</taxon>
        <taxon>Aegilops</taxon>
    </lineage>
</organism>
<evidence type="ECO:0000313" key="6">
    <source>
        <dbReference type="Proteomes" id="UP000015105"/>
    </source>
</evidence>